<sequence length="373" mass="40891">MQRTRTLAHALLMAAGLFGAAAAQAQTLTGRVVDPETGETVPGAMVLLRGEDGMEQRALADSAGAYTIRARRAGTYTVSAERVGYQSTPSAPIVLADGQTVTHPLTAGVRRVVLDAITATGRARRCEGDVRRGPEAQLLWEEARKVVASAALTQQQEELTFVTRLHRRFRRLDNSRPTQSENWTIIAAGKPFTSLTAEQLLARGYVTFDRDSATFQGIDARAILSDAFVQHHCFSVAEAEADKPEMVGLEFMPLRRTREPDVHGVLWLDRASAELRLVEYRFTNLPYRGPVERLGGRLRFERLPNGGWIVRDWIVNAPFLDPTIPLTGELRRPRVRGLVEHGGWVVEIRGTGGVPGATAEGDTDPAPANTGQR</sequence>
<evidence type="ECO:0008006" key="5">
    <source>
        <dbReference type="Google" id="ProtNLM"/>
    </source>
</evidence>
<proteinExistence type="predicted"/>
<protein>
    <recommendedName>
        <fullName evidence="5">Carboxypeptidase regulatory-like domain-containing protein</fullName>
    </recommendedName>
</protein>
<comment type="caution">
    <text evidence="3">The sequence shown here is derived from an EMBL/GenBank/DDBJ whole genome shotgun (WGS) entry which is preliminary data.</text>
</comment>
<evidence type="ECO:0000256" key="2">
    <source>
        <dbReference type="SAM" id="SignalP"/>
    </source>
</evidence>
<dbReference type="AlphaFoldDB" id="A0A841GMA0"/>
<keyword evidence="4" id="KW-1185">Reference proteome</keyword>
<feature type="chain" id="PRO_5032554320" description="Carboxypeptidase regulatory-like domain-containing protein" evidence="2">
    <location>
        <begin position="26"/>
        <end position="373"/>
    </location>
</feature>
<evidence type="ECO:0000313" key="4">
    <source>
        <dbReference type="Proteomes" id="UP000582837"/>
    </source>
</evidence>
<reference evidence="3 4" key="1">
    <citation type="submission" date="2020-08" db="EMBL/GenBank/DDBJ databases">
        <title>Genomic Encyclopedia of Type Strains, Phase IV (KMG-IV): sequencing the most valuable type-strain genomes for metagenomic binning, comparative biology and taxonomic classification.</title>
        <authorList>
            <person name="Goeker M."/>
        </authorList>
    </citation>
    <scope>NUCLEOTIDE SEQUENCE [LARGE SCALE GENOMIC DNA]</scope>
    <source>
        <strain evidence="3 4">DSM 29007</strain>
    </source>
</reference>
<feature type="signal peptide" evidence="2">
    <location>
        <begin position="1"/>
        <end position="25"/>
    </location>
</feature>
<gene>
    <name evidence="3" type="ORF">HNQ61_001528</name>
</gene>
<dbReference type="InterPro" id="IPR013784">
    <property type="entry name" value="Carb-bd-like_fold"/>
</dbReference>
<dbReference type="Pfam" id="PF13620">
    <property type="entry name" value="CarboxypepD_reg"/>
    <property type="match status" value="1"/>
</dbReference>
<keyword evidence="2" id="KW-0732">Signal</keyword>
<organism evidence="3 4">
    <name type="scientific">Longimicrobium terrae</name>
    <dbReference type="NCBI Taxonomy" id="1639882"/>
    <lineage>
        <taxon>Bacteria</taxon>
        <taxon>Pseudomonadati</taxon>
        <taxon>Gemmatimonadota</taxon>
        <taxon>Longimicrobiia</taxon>
        <taxon>Longimicrobiales</taxon>
        <taxon>Longimicrobiaceae</taxon>
        <taxon>Longimicrobium</taxon>
    </lineage>
</organism>
<name>A0A841GMA0_9BACT</name>
<feature type="region of interest" description="Disordered" evidence="1">
    <location>
        <begin position="350"/>
        <end position="373"/>
    </location>
</feature>
<evidence type="ECO:0000256" key="1">
    <source>
        <dbReference type="SAM" id="MobiDB-lite"/>
    </source>
</evidence>
<dbReference type="Proteomes" id="UP000582837">
    <property type="component" value="Unassembled WGS sequence"/>
</dbReference>
<dbReference type="SUPFAM" id="SSF49452">
    <property type="entry name" value="Starch-binding domain-like"/>
    <property type="match status" value="1"/>
</dbReference>
<dbReference type="GO" id="GO:0030246">
    <property type="term" value="F:carbohydrate binding"/>
    <property type="evidence" value="ECO:0007669"/>
    <property type="project" value="InterPro"/>
</dbReference>
<evidence type="ECO:0000313" key="3">
    <source>
        <dbReference type="EMBL" id="MBB6069911.1"/>
    </source>
</evidence>
<dbReference type="RefSeq" id="WP_170039456.1">
    <property type="nucleotide sequence ID" value="NZ_JABDTL010000002.1"/>
</dbReference>
<accession>A0A841GMA0</accession>
<dbReference type="Gene3D" id="2.60.40.1120">
    <property type="entry name" value="Carboxypeptidase-like, regulatory domain"/>
    <property type="match status" value="1"/>
</dbReference>
<dbReference type="EMBL" id="JACHIA010000003">
    <property type="protein sequence ID" value="MBB6069911.1"/>
    <property type="molecule type" value="Genomic_DNA"/>
</dbReference>